<gene>
    <name evidence="1" type="ORF">STRIC_0073</name>
</gene>
<protein>
    <submittedName>
        <fullName evidence="1">Uncharacterized protein</fullName>
    </submittedName>
</protein>
<keyword evidence="2" id="KW-1185">Reference proteome</keyword>
<evidence type="ECO:0000313" key="2">
    <source>
        <dbReference type="Proteomes" id="UP000003330"/>
    </source>
</evidence>
<sequence>MENFLNLLSYFFYHVIEYLIKNWMALIALCLSYSNYRSNNLPVELIVTPETDWVLSIVLDNGESIYNPNGTLRANIKIINPSNVDASYFDLIVFDKKRKYQHYYQKQNNIINDLTDREAIAAILADGNTILVEVPEADYGVLKAHSMTRMDLIIQTSEITDKLFVAFKVAKRKKLFKTNKSGYVNSPYQSFSASFPVELSKKPHYEDILEDLHE</sequence>
<dbReference type="EMBL" id="AEUX02000002">
    <property type="protein sequence ID" value="EHI70629.1"/>
    <property type="molecule type" value="Genomic_DNA"/>
</dbReference>
<accession>G5K0F1</accession>
<name>G5K0F1_9STRE</name>
<evidence type="ECO:0000313" key="1">
    <source>
        <dbReference type="EMBL" id="EHI70629.1"/>
    </source>
</evidence>
<reference evidence="1 2" key="1">
    <citation type="journal article" date="2014" name="Int. J. Syst. Evol. Microbiol.">
        <title>Phylogenomics and the dynamic genome evolution of the genus Streptococcus.</title>
        <authorList>
            <consortium name="The Broad Institute Genome Sequencing Platform"/>
            <person name="Richards V.P."/>
            <person name="Palmer S.R."/>
            <person name="Pavinski Bitar P.D."/>
            <person name="Qin X."/>
            <person name="Weinstock G.M."/>
            <person name="Highlander S.K."/>
            <person name="Town C.D."/>
            <person name="Burne R.A."/>
            <person name="Stanhope M.J."/>
        </authorList>
    </citation>
    <scope>NUCLEOTIDE SEQUENCE [LARGE SCALE GENOMIC DNA]</scope>
    <source>
        <strain evidence="1 2">707-05</strain>
    </source>
</reference>
<organism evidence="1 2">
    <name type="scientific">Streptococcus ictaluri 707-05</name>
    <dbReference type="NCBI Taxonomy" id="764299"/>
    <lineage>
        <taxon>Bacteria</taxon>
        <taxon>Bacillati</taxon>
        <taxon>Bacillota</taxon>
        <taxon>Bacilli</taxon>
        <taxon>Lactobacillales</taxon>
        <taxon>Streptococcaceae</taxon>
        <taxon>Streptococcus</taxon>
    </lineage>
</organism>
<dbReference type="Proteomes" id="UP000003330">
    <property type="component" value="Unassembled WGS sequence"/>
</dbReference>
<comment type="caution">
    <text evidence="1">The sequence shown here is derived from an EMBL/GenBank/DDBJ whole genome shotgun (WGS) entry which is preliminary data.</text>
</comment>
<dbReference type="AlphaFoldDB" id="G5K0F1"/>
<proteinExistence type="predicted"/>
<dbReference type="RefSeq" id="WP_008087463.1">
    <property type="nucleotide sequence ID" value="NZ_AEUX02000002.1"/>
</dbReference>